<keyword evidence="3" id="KW-0234">DNA repair</keyword>
<dbReference type="EMBL" id="MDYQ01000001">
    <property type="protein sequence ID" value="PRP89758.1"/>
    <property type="molecule type" value="Genomic_DNA"/>
</dbReference>
<keyword evidence="3" id="KW-0540">Nuclease</keyword>
<feature type="region of interest" description="Disordered" evidence="4">
    <location>
        <begin position="109"/>
        <end position="281"/>
    </location>
</feature>
<dbReference type="Proteomes" id="UP000241769">
    <property type="component" value="Unassembled WGS sequence"/>
</dbReference>
<evidence type="ECO:0000313" key="7">
    <source>
        <dbReference type="Proteomes" id="UP000241769"/>
    </source>
</evidence>
<dbReference type="GO" id="GO:0003677">
    <property type="term" value="F:DNA binding"/>
    <property type="evidence" value="ECO:0007669"/>
    <property type="project" value="UniProtKB-UniRule"/>
</dbReference>
<dbReference type="InterPro" id="IPR027421">
    <property type="entry name" value="DNA_pol_lamdba_lyase_dom_sf"/>
</dbReference>
<comment type="subunit">
    <text evidence="3">Interacts with EME1.</text>
</comment>
<evidence type="ECO:0000256" key="2">
    <source>
        <dbReference type="PROSITE-ProRule" id="PRU00325"/>
    </source>
</evidence>
<dbReference type="GO" id="GO:0008270">
    <property type="term" value="F:zinc ion binding"/>
    <property type="evidence" value="ECO:0007669"/>
    <property type="project" value="UniProtKB-KW"/>
</dbReference>
<dbReference type="InterPro" id="IPR006166">
    <property type="entry name" value="ERCC4_domain"/>
</dbReference>
<dbReference type="GO" id="GO:0000712">
    <property type="term" value="P:resolution of meiotic recombination intermediates"/>
    <property type="evidence" value="ECO:0007669"/>
    <property type="project" value="TreeGrafter"/>
</dbReference>
<dbReference type="PANTHER" id="PTHR13451">
    <property type="entry name" value="CLASS II CROSSOVER JUNCTION ENDONUCLEASE MUS81"/>
    <property type="match status" value="1"/>
</dbReference>
<dbReference type="AlphaFoldDB" id="A0A2P6P0P3"/>
<feature type="region of interest" description="Disordered" evidence="4">
    <location>
        <begin position="523"/>
        <end position="549"/>
    </location>
</feature>
<dbReference type="GO" id="GO:0008821">
    <property type="term" value="F:crossover junction DNA endonuclease activity"/>
    <property type="evidence" value="ECO:0007669"/>
    <property type="project" value="UniProtKB-UniRule"/>
</dbReference>
<comment type="cofactor">
    <cofactor evidence="3">
        <name>Mg(2+)</name>
        <dbReference type="ChEBI" id="CHEBI:18420"/>
    </cofactor>
</comment>
<feature type="compositionally biased region" description="Low complexity" evidence="4">
    <location>
        <begin position="155"/>
        <end position="186"/>
    </location>
</feature>
<dbReference type="InterPro" id="IPR007527">
    <property type="entry name" value="Znf_SWIM"/>
</dbReference>
<feature type="domain" description="SWIM-type" evidence="5">
    <location>
        <begin position="453"/>
        <end position="492"/>
    </location>
</feature>
<evidence type="ECO:0000256" key="3">
    <source>
        <dbReference type="RuleBase" id="RU369042"/>
    </source>
</evidence>
<evidence type="ECO:0000256" key="4">
    <source>
        <dbReference type="SAM" id="MobiDB-lite"/>
    </source>
</evidence>
<organism evidence="6 7">
    <name type="scientific">Planoprotostelium fungivorum</name>
    <dbReference type="NCBI Taxonomy" id="1890364"/>
    <lineage>
        <taxon>Eukaryota</taxon>
        <taxon>Amoebozoa</taxon>
        <taxon>Evosea</taxon>
        <taxon>Variosea</taxon>
        <taxon>Cavosteliida</taxon>
        <taxon>Cavosteliaceae</taxon>
        <taxon>Planoprotostelium</taxon>
    </lineage>
</organism>
<dbReference type="Gene3D" id="3.40.50.10130">
    <property type="match status" value="1"/>
</dbReference>
<dbReference type="InParanoid" id="A0A2P6P0P3"/>
<dbReference type="InterPro" id="IPR033309">
    <property type="entry name" value="Mus81"/>
</dbReference>
<dbReference type="SMART" id="SM00891">
    <property type="entry name" value="ERCC4"/>
    <property type="match status" value="1"/>
</dbReference>
<feature type="region of interest" description="Disordered" evidence="4">
    <location>
        <begin position="1"/>
        <end position="54"/>
    </location>
</feature>
<feature type="compositionally biased region" description="Low complexity" evidence="4">
    <location>
        <begin position="34"/>
        <end position="49"/>
    </location>
</feature>
<comment type="function">
    <text evidence="3">Interacts with EME1 to form a DNA structure-specific endonuclease with substrate preference for branched DNA structures with a 5'-end at the branch nick. Typical substrates include 3'-flap structures, D-loops, replication forks and nicked Holliday junctions. May be required in mitosis for the processing of stalled or collapsed replication fork intermediates. May be required in meiosis for the repair of meiosis-specific double strand breaks subsequent to single-end invasion (SEI).</text>
</comment>
<protein>
    <recommendedName>
        <fullName evidence="3">Crossover junction endonuclease MUS81</fullName>
        <ecNumber evidence="3">3.1.22.-</ecNumber>
    </recommendedName>
</protein>
<dbReference type="GO" id="GO:0048476">
    <property type="term" value="C:Holliday junction resolvase complex"/>
    <property type="evidence" value="ECO:0007669"/>
    <property type="project" value="UniProtKB-UniRule"/>
</dbReference>
<dbReference type="GO" id="GO:0031573">
    <property type="term" value="P:mitotic intra-S DNA damage checkpoint signaling"/>
    <property type="evidence" value="ECO:0007669"/>
    <property type="project" value="TreeGrafter"/>
</dbReference>
<reference evidence="6 7" key="1">
    <citation type="journal article" date="2018" name="Genome Biol. Evol.">
        <title>Multiple Roots of Fruiting Body Formation in Amoebozoa.</title>
        <authorList>
            <person name="Hillmann F."/>
            <person name="Forbes G."/>
            <person name="Novohradska S."/>
            <person name="Ferling I."/>
            <person name="Riege K."/>
            <person name="Groth M."/>
            <person name="Westermann M."/>
            <person name="Marz M."/>
            <person name="Spaller T."/>
            <person name="Winckler T."/>
            <person name="Schaap P."/>
            <person name="Glockner G."/>
        </authorList>
    </citation>
    <scope>NUCLEOTIDE SEQUENCE [LARGE SCALE GENOMIC DNA]</scope>
    <source>
        <strain evidence="6 7">Jena</strain>
    </source>
</reference>
<keyword evidence="7" id="KW-1185">Reference proteome</keyword>
<dbReference type="GO" id="GO:0006308">
    <property type="term" value="P:DNA catabolic process"/>
    <property type="evidence" value="ECO:0007669"/>
    <property type="project" value="UniProtKB-UniRule"/>
</dbReference>
<dbReference type="GO" id="GO:0005634">
    <property type="term" value="C:nucleus"/>
    <property type="evidence" value="ECO:0007669"/>
    <property type="project" value="UniProtKB-SubCell"/>
</dbReference>
<dbReference type="GO" id="GO:0048257">
    <property type="term" value="F:3'-flap endonuclease activity"/>
    <property type="evidence" value="ECO:0007669"/>
    <property type="project" value="TreeGrafter"/>
</dbReference>
<proteinExistence type="inferred from homology"/>
<dbReference type="SUPFAM" id="SSF47802">
    <property type="entry name" value="DNA polymerase beta, N-terminal domain-like"/>
    <property type="match status" value="1"/>
</dbReference>
<dbReference type="InterPro" id="IPR011335">
    <property type="entry name" value="Restrct_endonuc-II-like"/>
</dbReference>
<dbReference type="Pfam" id="PF02732">
    <property type="entry name" value="ERCC4"/>
    <property type="match status" value="1"/>
</dbReference>
<name>A0A2P6P0P3_9EUKA</name>
<comment type="caution">
    <text evidence="6">The sequence shown here is derived from an EMBL/GenBank/DDBJ whole genome shotgun (WGS) entry which is preliminary data.</text>
</comment>
<keyword evidence="3" id="KW-0460">Magnesium</keyword>
<keyword evidence="3" id="KW-0233">DNA recombination</keyword>
<dbReference type="PANTHER" id="PTHR13451:SF0">
    <property type="entry name" value="CROSSOVER JUNCTION ENDONUCLEASE MUS81"/>
    <property type="match status" value="1"/>
</dbReference>
<feature type="compositionally biased region" description="Basic and acidic residues" evidence="4">
    <location>
        <begin position="241"/>
        <end position="256"/>
    </location>
</feature>
<accession>A0A2P6P0P3</accession>
<gene>
    <name evidence="6" type="ORF">PROFUN_00100</name>
</gene>
<dbReference type="SUPFAM" id="SSF52980">
    <property type="entry name" value="Restriction endonuclease-like"/>
    <property type="match status" value="1"/>
</dbReference>
<keyword evidence="3" id="KW-0479">Metal-binding</keyword>
<sequence>MDSHEKPDDESPSKRAKTVTPVVINLEDDDDDVLPPSLTSSSSPTIVKSSPPPLVQPIRRRIDFEAEGALSIDLTSMTDSELELNLSKVMEAHINGEQKLLEDILQEQQRRSVKRQFDDSFTQPTSNTSQSSRFSPPKASASPTLPQTPPPYSSPPLTSQSLLSSQFPFESQSPLSSQSQSQMSSPNHLAVVSPMVPPTISPRAVKNSPPFSSPRTSPSTTRLSPRSTTHSPVSPFSPSKPESRESVKKRMAEAKKYTSPQKHVSIPSPAEMTSYQDGNVEDMNPANQPLVGYLKELIEGVKRNPSAENHNGVVLALGKCIQSIRRQTRVITCAADVADLNGFGPRMTEFVAHYFGEEEVYEYEDGFQSVEEFWEKLPKNVPRKDPPCHLQLPLNFESQVRATKLLRAIEMILSGNILSQFEENSPPRETRNWATRLKCNVRSQEAEDKIYPCTITLNEGGYILVGSCRCRSSGSNYTSWCKHVTAIIYWNLDENSRKFVCDKAARSLIGILAMRHSVNRAVKRSRSSRIHSGVKASDDDPEAPPIDPNRLNAADFSMKFLLERHIPLMSDTSQKVEETRNERKDVPYVRNLRKCVFSDNTYLSLLSHLLQPHLHPCPQALIPFIHHITIAQPAIESAICSEELMYNPGENSKIIVPTSRVGDVISWALRKMDSADVKKIWDDCGRHFIGISKEFVKQFLGLHNVPISELRRLVNGRPWRLKLLVDSQERSPNIVERLRERLTHLHVIVERRLLKPGDFGWAIQCPTDGLHHYQLPLLVERKSYQDLISTERDYRGFHQVEQLEGRADSGTTVRYLLEGFHAKERISELSNKMTERNISLVTTDNLDGTLQMLVVWTTLQWREWNDTRAEVCLEQPDSSVNIG</sequence>
<feature type="compositionally biased region" description="Basic and acidic residues" evidence="4">
    <location>
        <begin position="1"/>
        <end position="13"/>
    </location>
</feature>
<keyword evidence="3" id="KW-0539">Nucleus</keyword>
<evidence type="ECO:0000313" key="6">
    <source>
        <dbReference type="EMBL" id="PRP89758.1"/>
    </source>
</evidence>
<keyword evidence="3" id="KW-0255">Endonuclease</keyword>
<feature type="compositionally biased region" description="Polar residues" evidence="4">
    <location>
        <begin position="119"/>
        <end position="134"/>
    </location>
</feature>
<keyword evidence="3" id="KW-0227">DNA damage</keyword>
<dbReference type="GO" id="GO:0000727">
    <property type="term" value="P:double-strand break repair via break-induced replication"/>
    <property type="evidence" value="ECO:0007669"/>
    <property type="project" value="UniProtKB-UniRule"/>
</dbReference>
<dbReference type="PROSITE" id="PS50966">
    <property type="entry name" value="ZF_SWIM"/>
    <property type="match status" value="1"/>
</dbReference>
<feature type="compositionally biased region" description="Low complexity" evidence="4">
    <location>
        <begin position="208"/>
        <end position="232"/>
    </location>
</feature>
<evidence type="ECO:0000256" key="1">
    <source>
        <dbReference type="ARBA" id="ARBA00022801"/>
    </source>
</evidence>
<keyword evidence="2" id="KW-0863">Zinc-finger</keyword>
<dbReference type="EC" id="3.1.22.-" evidence="3"/>
<evidence type="ECO:0000259" key="5">
    <source>
        <dbReference type="PROSITE" id="PS50966"/>
    </source>
</evidence>
<keyword evidence="1 3" id="KW-0378">Hydrolase</keyword>
<comment type="similarity">
    <text evidence="3">Belongs to the XPF family.</text>
</comment>
<comment type="subcellular location">
    <subcellularLocation>
        <location evidence="3">Nucleus</location>
    </subcellularLocation>
</comment>
<keyword evidence="2" id="KW-0862">Zinc</keyword>